<dbReference type="InterPro" id="IPR002347">
    <property type="entry name" value="SDR_fam"/>
</dbReference>
<protein>
    <submittedName>
        <fullName evidence="4">NAD(P)-binding protein</fullName>
    </submittedName>
</protein>
<name>A0A316ZFT8_9BASI</name>
<dbReference type="PANTHER" id="PTHR43658:SF8">
    <property type="entry name" value="17-BETA-HYDROXYSTEROID DEHYDROGENASE 14-RELATED"/>
    <property type="match status" value="1"/>
</dbReference>
<dbReference type="PANTHER" id="PTHR43658">
    <property type="entry name" value="SHORT-CHAIN DEHYDROGENASE/REDUCTASE"/>
    <property type="match status" value="1"/>
</dbReference>
<dbReference type="PROSITE" id="PS00061">
    <property type="entry name" value="ADH_SHORT"/>
    <property type="match status" value="1"/>
</dbReference>
<dbReference type="GO" id="GO:0016491">
    <property type="term" value="F:oxidoreductase activity"/>
    <property type="evidence" value="ECO:0007669"/>
    <property type="project" value="UniProtKB-KW"/>
</dbReference>
<evidence type="ECO:0000313" key="5">
    <source>
        <dbReference type="Proteomes" id="UP000245946"/>
    </source>
</evidence>
<dbReference type="PRINTS" id="PR00081">
    <property type="entry name" value="GDHRDH"/>
</dbReference>
<dbReference type="EMBL" id="KZ819285">
    <property type="protein sequence ID" value="PWO00390.1"/>
    <property type="molecule type" value="Genomic_DNA"/>
</dbReference>
<dbReference type="InterPro" id="IPR036291">
    <property type="entry name" value="NAD(P)-bd_dom_sf"/>
</dbReference>
<organism evidence="4 5">
    <name type="scientific">Tilletiopsis washingtonensis</name>
    <dbReference type="NCBI Taxonomy" id="58919"/>
    <lineage>
        <taxon>Eukaryota</taxon>
        <taxon>Fungi</taxon>
        <taxon>Dikarya</taxon>
        <taxon>Basidiomycota</taxon>
        <taxon>Ustilaginomycotina</taxon>
        <taxon>Exobasidiomycetes</taxon>
        <taxon>Entylomatales</taxon>
        <taxon>Entylomatales incertae sedis</taxon>
        <taxon>Tilletiopsis</taxon>
    </lineage>
</organism>
<sequence length="272" mass="28760">MQLKDTVFYVTGGASGLGAATVRALHARGALVGLWDLDVAGGEALAKELDGSAAEGSRRIVVSEVDVCEEDDVVNAIAACDKQWPKSTVGGCVNCGGVGMAGKTINADGEPFNLDTFKKVVEINLVGTFNVSRLTAARIVRDLPKPIKKPDAKTPDRGIIVNTASAAAFEGQTGQVSYSASKGGVVGMGLPMARDLAWFGIRTMTLAPALFRTPMMERLPERAREVILRAAEFPVRFGEPEEFGHAVIACIENPMLNGSFIRLDGATRLGKL</sequence>
<evidence type="ECO:0000256" key="3">
    <source>
        <dbReference type="RuleBase" id="RU000363"/>
    </source>
</evidence>
<dbReference type="Pfam" id="PF00106">
    <property type="entry name" value="adh_short"/>
    <property type="match status" value="1"/>
</dbReference>
<dbReference type="OrthoDB" id="1274115at2759"/>
<evidence type="ECO:0000313" key="4">
    <source>
        <dbReference type="EMBL" id="PWO00390.1"/>
    </source>
</evidence>
<dbReference type="SUPFAM" id="SSF51735">
    <property type="entry name" value="NAD(P)-binding Rossmann-fold domains"/>
    <property type="match status" value="1"/>
</dbReference>
<evidence type="ECO:0000256" key="2">
    <source>
        <dbReference type="ARBA" id="ARBA00023002"/>
    </source>
</evidence>
<keyword evidence="1" id="KW-0521">NADP</keyword>
<dbReference type="STRING" id="58919.A0A316ZFT8"/>
<keyword evidence="5" id="KW-1185">Reference proteome</keyword>
<accession>A0A316ZFT8</accession>
<dbReference type="Gene3D" id="3.40.50.720">
    <property type="entry name" value="NAD(P)-binding Rossmann-like Domain"/>
    <property type="match status" value="1"/>
</dbReference>
<dbReference type="PRINTS" id="PR00080">
    <property type="entry name" value="SDRFAMILY"/>
</dbReference>
<dbReference type="Proteomes" id="UP000245946">
    <property type="component" value="Unassembled WGS sequence"/>
</dbReference>
<proteinExistence type="inferred from homology"/>
<dbReference type="InterPro" id="IPR020904">
    <property type="entry name" value="Sc_DH/Rdtase_CS"/>
</dbReference>
<dbReference type="AlphaFoldDB" id="A0A316ZFT8"/>
<keyword evidence="2" id="KW-0560">Oxidoreductase</keyword>
<dbReference type="RefSeq" id="XP_025600668.1">
    <property type="nucleotide sequence ID" value="XM_025741546.1"/>
</dbReference>
<evidence type="ECO:0000256" key="1">
    <source>
        <dbReference type="ARBA" id="ARBA00022857"/>
    </source>
</evidence>
<reference evidence="4 5" key="1">
    <citation type="journal article" date="2018" name="Mol. Biol. Evol.">
        <title>Broad Genomic Sampling Reveals a Smut Pathogenic Ancestry of the Fungal Clade Ustilaginomycotina.</title>
        <authorList>
            <person name="Kijpornyongpan T."/>
            <person name="Mondo S.J."/>
            <person name="Barry K."/>
            <person name="Sandor L."/>
            <person name="Lee J."/>
            <person name="Lipzen A."/>
            <person name="Pangilinan J."/>
            <person name="LaButti K."/>
            <person name="Hainaut M."/>
            <person name="Henrissat B."/>
            <person name="Grigoriev I.V."/>
            <person name="Spatafora J.W."/>
            <person name="Aime M.C."/>
        </authorList>
    </citation>
    <scope>NUCLEOTIDE SEQUENCE [LARGE SCALE GENOMIC DNA]</scope>
    <source>
        <strain evidence="4 5">MCA 4186</strain>
    </source>
</reference>
<dbReference type="GeneID" id="37269090"/>
<comment type="similarity">
    <text evidence="3">Belongs to the short-chain dehydrogenases/reductases (SDR) family.</text>
</comment>
<gene>
    <name evidence="4" type="ORF">FA09DRAFT_327827</name>
</gene>